<dbReference type="AlphaFoldDB" id="A0A9D9H1V6"/>
<feature type="transmembrane region" description="Helical" evidence="9">
    <location>
        <begin position="12"/>
        <end position="33"/>
    </location>
</feature>
<evidence type="ECO:0000256" key="1">
    <source>
        <dbReference type="ARBA" id="ARBA00004236"/>
    </source>
</evidence>
<comment type="subcellular location">
    <subcellularLocation>
        <location evidence="1">Cell membrane</location>
    </subcellularLocation>
</comment>
<evidence type="ECO:0000259" key="10">
    <source>
        <dbReference type="PROSITE" id="PS50035"/>
    </source>
</evidence>
<dbReference type="Proteomes" id="UP000823615">
    <property type="component" value="Unassembled WGS sequence"/>
</dbReference>
<name>A0A9D9H1V6_9SPIO</name>
<dbReference type="CDD" id="cd09160">
    <property type="entry name" value="PLDc_SMU_988_like_2"/>
    <property type="match status" value="1"/>
</dbReference>
<dbReference type="Gene3D" id="3.30.870.10">
    <property type="entry name" value="Endonuclease Chain A"/>
    <property type="match status" value="2"/>
</dbReference>
<evidence type="ECO:0000256" key="4">
    <source>
        <dbReference type="ARBA" id="ARBA00022692"/>
    </source>
</evidence>
<organism evidence="11 12">
    <name type="scientific">Candidatus Ornithospirochaeta stercoripullorum</name>
    <dbReference type="NCBI Taxonomy" id="2840899"/>
    <lineage>
        <taxon>Bacteria</taxon>
        <taxon>Pseudomonadati</taxon>
        <taxon>Spirochaetota</taxon>
        <taxon>Spirochaetia</taxon>
        <taxon>Spirochaetales</taxon>
        <taxon>Spirochaetaceae</taxon>
        <taxon>Spirochaetaceae incertae sedis</taxon>
        <taxon>Candidatus Ornithospirochaeta</taxon>
    </lineage>
</organism>
<dbReference type="PANTHER" id="PTHR21248">
    <property type="entry name" value="CARDIOLIPIN SYNTHASE"/>
    <property type="match status" value="1"/>
</dbReference>
<dbReference type="Pfam" id="PF13091">
    <property type="entry name" value="PLDc_2"/>
    <property type="match status" value="2"/>
</dbReference>
<sequence length="507" mass="58654">MRKILSILTRRLFWFAVFIAVQFLFLLYIVLWASYEKGFFIAFYMLSIISLFAVFTRSEKPAYKLVWMFLIGIIPVFGGVLYVLMANKKPGYFSRKKMQKFLKSLPDESSFPERSADKVLDSAEPGYSHISRYIKNTTGLPAWGNTECTYFYYNEEFFLDVLSEIRKAERFIFIEYFIIGEGKWWSRILEELKKKVEEGVDVRLIYDDMGSINSVPNRYDHTLCSYGIKAVAFNRVKLHINPRLNFRDHRKIFDIDGNVCYTGGLNLADEYANDEIRFGYWKDNAVKFKGAAVWNFTYMFLEMWTGVWDSNDNLASFVPTASASSDGFIQPFGDNPFDDRCTAEDVYIQIIANAKRYVWITTPYLVPDDQMMGALKIAAESGVDVRIITPHIPDKKTVFEVSRSNYIPLLKAGVKIYEYMPGFMHSKTFIADDEAAVVGTTNIDYRSFYLHFELSVLFLSSSVINSVKEDFEKTFELSAAVDEASVTVHGPIRRFIRYFLRLFSPAF</sequence>
<evidence type="ECO:0000256" key="7">
    <source>
        <dbReference type="ARBA" id="ARBA00023136"/>
    </source>
</evidence>
<evidence type="ECO:0000313" key="11">
    <source>
        <dbReference type="EMBL" id="MBO8435905.1"/>
    </source>
</evidence>
<dbReference type="EC" id="2.7.8.-" evidence="8"/>
<feature type="transmembrane region" description="Helical" evidence="9">
    <location>
        <begin position="39"/>
        <end position="56"/>
    </location>
</feature>
<evidence type="ECO:0000256" key="6">
    <source>
        <dbReference type="ARBA" id="ARBA00022989"/>
    </source>
</evidence>
<keyword evidence="5" id="KW-0677">Repeat</keyword>
<dbReference type="InterPro" id="IPR022924">
    <property type="entry name" value="Cardiolipin_synthase"/>
</dbReference>
<keyword evidence="3" id="KW-0808">Transferase</keyword>
<dbReference type="SMART" id="SM00155">
    <property type="entry name" value="PLDc"/>
    <property type="match status" value="2"/>
</dbReference>
<keyword evidence="2" id="KW-1003">Cell membrane</keyword>
<proteinExistence type="predicted"/>
<comment type="caution">
    <text evidence="11">The sequence shown here is derived from an EMBL/GenBank/DDBJ whole genome shotgun (WGS) entry which is preliminary data.</text>
</comment>
<keyword evidence="6 9" id="KW-1133">Transmembrane helix</keyword>
<accession>A0A9D9H1V6</accession>
<feature type="transmembrane region" description="Helical" evidence="9">
    <location>
        <begin position="65"/>
        <end position="85"/>
    </location>
</feature>
<dbReference type="GO" id="GO:0008808">
    <property type="term" value="F:cardiolipin synthase activity"/>
    <property type="evidence" value="ECO:0007669"/>
    <property type="project" value="UniProtKB-UniRule"/>
</dbReference>
<evidence type="ECO:0000256" key="8">
    <source>
        <dbReference type="NCBIfam" id="TIGR04265"/>
    </source>
</evidence>
<keyword evidence="7 9" id="KW-0472">Membrane</keyword>
<evidence type="ECO:0000256" key="9">
    <source>
        <dbReference type="SAM" id="Phobius"/>
    </source>
</evidence>
<feature type="domain" description="PLD phosphodiesterase" evidence="10">
    <location>
        <begin position="420"/>
        <end position="447"/>
    </location>
</feature>
<dbReference type="PANTHER" id="PTHR21248:SF22">
    <property type="entry name" value="PHOSPHOLIPASE D"/>
    <property type="match status" value="1"/>
</dbReference>
<dbReference type="GO" id="GO:0005886">
    <property type="term" value="C:plasma membrane"/>
    <property type="evidence" value="ECO:0007669"/>
    <property type="project" value="UniProtKB-SubCell"/>
</dbReference>
<dbReference type="InterPro" id="IPR001736">
    <property type="entry name" value="PLipase_D/transphosphatidylase"/>
</dbReference>
<evidence type="ECO:0000256" key="2">
    <source>
        <dbReference type="ARBA" id="ARBA00022475"/>
    </source>
</evidence>
<dbReference type="SUPFAM" id="SSF56024">
    <property type="entry name" value="Phospholipase D/nuclease"/>
    <property type="match status" value="2"/>
</dbReference>
<dbReference type="InterPro" id="IPR025202">
    <property type="entry name" value="PLD-like_dom"/>
</dbReference>
<keyword evidence="4 9" id="KW-0812">Transmembrane</keyword>
<dbReference type="EMBL" id="JADIMT010000038">
    <property type="protein sequence ID" value="MBO8435905.1"/>
    <property type="molecule type" value="Genomic_DNA"/>
</dbReference>
<evidence type="ECO:0000256" key="5">
    <source>
        <dbReference type="ARBA" id="ARBA00022737"/>
    </source>
</evidence>
<dbReference type="GO" id="GO:0032049">
    <property type="term" value="P:cardiolipin biosynthetic process"/>
    <property type="evidence" value="ECO:0007669"/>
    <property type="project" value="UniProtKB-UniRule"/>
</dbReference>
<protein>
    <recommendedName>
        <fullName evidence="8">Cardiolipin synthase</fullName>
        <ecNumber evidence="8">2.7.8.-</ecNumber>
    </recommendedName>
</protein>
<dbReference type="NCBIfam" id="TIGR04265">
    <property type="entry name" value="bac_cardiolipin"/>
    <property type="match status" value="1"/>
</dbReference>
<gene>
    <name evidence="11" type="primary">cls</name>
    <name evidence="11" type="ORF">IAA97_02880</name>
</gene>
<evidence type="ECO:0000313" key="12">
    <source>
        <dbReference type="Proteomes" id="UP000823615"/>
    </source>
</evidence>
<dbReference type="PROSITE" id="PS50035">
    <property type="entry name" value="PLD"/>
    <property type="match status" value="2"/>
</dbReference>
<evidence type="ECO:0000256" key="3">
    <source>
        <dbReference type="ARBA" id="ARBA00022679"/>
    </source>
</evidence>
<reference evidence="11" key="2">
    <citation type="journal article" date="2021" name="PeerJ">
        <title>Extensive microbial diversity within the chicken gut microbiome revealed by metagenomics and culture.</title>
        <authorList>
            <person name="Gilroy R."/>
            <person name="Ravi A."/>
            <person name="Getino M."/>
            <person name="Pursley I."/>
            <person name="Horton D.L."/>
            <person name="Alikhan N.F."/>
            <person name="Baker D."/>
            <person name="Gharbi K."/>
            <person name="Hall N."/>
            <person name="Watson M."/>
            <person name="Adriaenssens E.M."/>
            <person name="Foster-Nyarko E."/>
            <person name="Jarju S."/>
            <person name="Secka A."/>
            <person name="Antonio M."/>
            <person name="Oren A."/>
            <person name="Chaudhuri R.R."/>
            <person name="La Ragione R."/>
            <person name="Hildebrand F."/>
            <person name="Pallen M.J."/>
        </authorList>
    </citation>
    <scope>NUCLEOTIDE SEQUENCE</scope>
    <source>
        <strain evidence="11">7293</strain>
    </source>
</reference>
<feature type="domain" description="PLD phosphodiesterase" evidence="10">
    <location>
        <begin position="244"/>
        <end position="271"/>
    </location>
</feature>
<reference evidence="11" key="1">
    <citation type="submission" date="2020-10" db="EMBL/GenBank/DDBJ databases">
        <authorList>
            <person name="Gilroy R."/>
        </authorList>
    </citation>
    <scope>NUCLEOTIDE SEQUENCE</scope>
    <source>
        <strain evidence="11">7293</strain>
    </source>
</reference>